<evidence type="ECO:0000313" key="3">
    <source>
        <dbReference type="Proteomes" id="UP000604083"/>
    </source>
</evidence>
<keyword evidence="1" id="KW-0732">Signal</keyword>
<comment type="caution">
    <text evidence="2">The sequence shown here is derived from an EMBL/GenBank/DDBJ whole genome shotgun (WGS) entry which is preliminary data.</text>
</comment>
<dbReference type="AlphaFoldDB" id="A0A934RP45"/>
<keyword evidence="3" id="KW-1185">Reference proteome</keyword>
<organism evidence="2 3">
    <name type="scientific">Roseibacillus ishigakijimensis</name>
    <dbReference type="NCBI Taxonomy" id="454146"/>
    <lineage>
        <taxon>Bacteria</taxon>
        <taxon>Pseudomonadati</taxon>
        <taxon>Verrucomicrobiota</taxon>
        <taxon>Verrucomicrobiia</taxon>
        <taxon>Verrucomicrobiales</taxon>
        <taxon>Verrucomicrobiaceae</taxon>
        <taxon>Roseibacillus</taxon>
    </lineage>
</organism>
<feature type="signal peptide" evidence="1">
    <location>
        <begin position="1"/>
        <end position="19"/>
    </location>
</feature>
<evidence type="ECO:0000256" key="1">
    <source>
        <dbReference type="SAM" id="SignalP"/>
    </source>
</evidence>
<proteinExistence type="predicted"/>
<feature type="chain" id="PRO_5036935407" evidence="1">
    <location>
        <begin position="20"/>
        <end position="255"/>
    </location>
</feature>
<reference evidence="2" key="1">
    <citation type="submission" date="2021-01" db="EMBL/GenBank/DDBJ databases">
        <title>Modified the classification status of verrucomicrobia.</title>
        <authorList>
            <person name="Feng X."/>
        </authorList>
    </citation>
    <scope>NUCLEOTIDE SEQUENCE</scope>
    <source>
        <strain evidence="2">KCTC 12986</strain>
    </source>
</reference>
<dbReference type="Proteomes" id="UP000604083">
    <property type="component" value="Unassembled WGS sequence"/>
</dbReference>
<accession>A0A934RP45</accession>
<dbReference type="EMBL" id="JAENIO010000004">
    <property type="protein sequence ID" value="MBK1832976.1"/>
    <property type="molecule type" value="Genomic_DNA"/>
</dbReference>
<gene>
    <name evidence="2" type="ORF">JIN78_02785</name>
</gene>
<protein>
    <submittedName>
        <fullName evidence="2">Uncharacterized protein</fullName>
    </submittedName>
</protein>
<evidence type="ECO:0000313" key="2">
    <source>
        <dbReference type="EMBL" id="MBK1832976.1"/>
    </source>
</evidence>
<sequence>MKIPSLALLFLSLASVSWANDIRLRALTVSRGFPQGEVFLHSSNGQAPGQPIAIKTYLNHEFETARVESKSWVFTSEADPASVEDASKVLARAEVTEASPSYILIFQENEAVAVEPLTEEETPESQESEGLAEEVVESPAEIPGSVAVLPDSAQAFPPGGTLVLNLSDRDLRIELEETPYDCASQTHIVITGQKTKANNSSSMVVKEKDENGEWSSINSGSLSHPGDKRLVHLYSQRSPGGRIFLKPFRDIAEAE</sequence>
<dbReference type="RefSeq" id="WP_200390409.1">
    <property type="nucleotide sequence ID" value="NZ_JAENIO010000004.1"/>
</dbReference>
<name>A0A934RP45_9BACT</name>